<evidence type="ECO:0000313" key="9">
    <source>
        <dbReference type="EMBL" id="ANF53534.1"/>
    </source>
</evidence>
<dbReference type="PROSITE" id="PS51679">
    <property type="entry name" value="SAM_MT_C5"/>
    <property type="match status" value="1"/>
</dbReference>
<dbReference type="GO" id="GO:0003886">
    <property type="term" value="F:DNA (cytosine-5-)-methyltransferase activity"/>
    <property type="evidence" value="ECO:0007669"/>
    <property type="project" value="UniProtKB-EC"/>
</dbReference>
<dbReference type="EMBL" id="CP015614">
    <property type="protein sequence ID" value="ANF53534.1"/>
    <property type="molecule type" value="Genomic_DNA"/>
</dbReference>
<dbReference type="InterPro" id="IPR050390">
    <property type="entry name" value="C5-Methyltransferase"/>
</dbReference>
<evidence type="ECO:0000256" key="4">
    <source>
        <dbReference type="ARBA" id="ARBA00022691"/>
    </source>
</evidence>
<proteinExistence type="inferred from homology"/>
<organism evidence="9 10">
    <name type="scientific">Brevundimonas naejangsanensis</name>
    <dbReference type="NCBI Taxonomy" id="588932"/>
    <lineage>
        <taxon>Bacteria</taxon>
        <taxon>Pseudomonadati</taxon>
        <taxon>Pseudomonadota</taxon>
        <taxon>Alphaproteobacteria</taxon>
        <taxon>Caulobacterales</taxon>
        <taxon>Caulobacteraceae</taxon>
        <taxon>Brevundimonas</taxon>
    </lineage>
</organism>
<dbReference type="PANTHER" id="PTHR10629">
    <property type="entry name" value="CYTOSINE-SPECIFIC METHYLTRANSFERASE"/>
    <property type="match status" value="1"/>
</dbReference>
<dbReference type="REBASE" id="153518">
    <property type="entry name" value="M.BnaB1ORF1365P"/>
</dbReference>
<dbReference type="GO" id="GO:0009307">
    <property type="term" value="P:DNA restriction-modification system"/>
    <property type="evidence" value="ECO:0007669"/>
    <property type="project" value="UniProtKB-KW"/>
</dbReference>
<dbReference type="Gene3D" id="3.90.120.10">
    <property type="entry name" value="DNA Methylase, subunit A, domain 2"/>
    <property type="match status" value="1"/>
</dbReference>
<reference evidence="9 10" key="1">
    <citation type="journal article" date="2014" name="Genome Announc.">
        <title>Genome Sequence of a Promising Hydrogen-Producing Facultative Anaerobic Bacterium, Brevundimonas naejangsanensis Strain B1.</title>
        <authorList>
            <person name="Su H."/>
            <person name="Zhang T."/>
            <person name="Bao M."/>
            <person name="Jiang Y."/>
            <person name="Wang Y."/>
            <person name="Tan T."/>
        </authorList>
    </citation>
    <scope>NUCLEOTIDE SEQUENCE [LARGE SCALE GENOMIC DNA]</scope>
    <source>
        <strain evidence="9 10">B1</strain>
    </source>
</reference>
<dbReference type="InterPro" id="IPR001525">
    <property type="entry name" value="C5_MeTfrase"/>
</dbReference>
<comment type="similarity">
    <text evidence="7 8">Belongs to the class I-like SAM-binding methyltransferase superfamily. C5-methyltransferase family.</text>
</comment>
<dbReference type="PANTHER" id="PTHR10629:SF52">
    <property type="entry name" value="DNA (CYTOSINE-5)-METHYLTRANSFERASE 1"/>
    <property type="match status" value="1"/>
</dbReference>
<dbReference type="NCBIfam" id="TIGR00675">
    <property type="entry name" value="dcm"/>
    <property type="match status" value="1"/>
</dbReference>
<keyword evidence="4 7" id="KW-0949">S-adenosyl-L-methionine</keyword>
<feature type="active site" evidence="7">
    <location>
        <position position="129"/>
    </location>
</feature>
<protein>
    <recommendedName>
        <fullName evidence="1">DNA (cytosine-5-)-methyltransferase</fullName>
        <ecNumber evidence="1">2.1.1.37</ecNumber>
    </recommendedName>
</protein>
<evidence type="ECO:0000256" key="3">
    <source>
        <dbReference type="ARBA" id="ARBA00022679"/>
    </source>
</evidence>
<sequence length="511" mass="56569">MPQAFQVVDLFAGPGGLAEGFSGFEDGTGHRPFDVTMSVEKERSAHRTLQLRAFLRQFDEFPDEYYAALNAGADMPDWSKSHAGEWETALGEALCLELGTEQAGRVLDQRIDELLRLDVPTVVIGGPPCQAYSLVGRSRNMGKTDYVPAEDQRHFLYREYIRILKRLRPVAFVMENVKGMLSSSIDGQRIFDQVLGDLRGAAGEGSYVLLAIGHGRSGAMVLRTPRDAADFIVRAEGFGVPQARHRVIVVGIRSDLAAGLRLSGESAGVAPKRASVRTVLEGMPALRSGLSRADDPAAWRETVLAQVSRVVDALSEDPAFSHGLRERAREHLAAFEGRNSALERTSRERPAAMSDDHRTLADWIEDPRLEVLLNHSTRGHMDEDLARYFFSAVFTEVVGRAPKASEFPVTLAPDHANWSTGKFADRFRTQAWDRVSTTVTSHISKDGHYFIHPDPAQCRSLTVREAARLQTFPDNYLFLGNRTEQYVQVGNAVPPFLARQIAEVLWGALDS</sequence>
<name>A0A172Y2U3_9CAUL</name>
<dbReference type="Proteomes" id="UP000077603">
    <property type="component" value="Chromosome"/>
</dbReference>
<dbReference type="AlphaFoldDB" id="A0A172Y2U3"/>
<evidence type="ECO:0000256" key="2">
    <source>
        <dbReference type="ARBA" id="ARBA00022603"/>
    </source>
</evidence>
<evidence type="ECO:0000256" key="6">
    <source>
        <dbReference type="ARBA" id="ARBA00047422"/>
    </source>
</evidence>
<keyword evidence="5" id="KW-0680">Restriction system</keyword>
<dbReference type="eggNOG" id="COG0270">
    <property type="taxonomic scope" value="Bacteria"/>
</dbReference>
<accession>A0A172Y2U3</accession>
<dbReference type="OrthoDB" id="9813719at2"/>
<dbReference type="RefSeq" id="WP_025977813.1">
    <property type="nucleotide sequence ID" value="NZ_CP015614.1"/>
</dbReference>
<keyword evidence="10" id="KW-1185">Reference proteome</keyword>
<evidence type="ECO:0000256" key="8">
    <source>
        <dbReference type="RuleBase" id="RU000416"/>
    </source>
</evidence>
<gene>
    <name evidence="9" type="ORF">DA69_01365</name>
</gene>
<dbReference type="GO" id="GO:0003677">
    <property type="term" value="F:DNA binding"/>
    <property type="evidence" value="ECO:0007669"/>
    <property type="project" value="TreeGrafter"/>
</dbReference>
<evidence type="ECO:0000313" key="10">
    <source>
        <dbReference type="Proteomes" id="UP000077603"/>
    </source>
</evidence>
<dbReference type="InterPro" id="IPR029063">
    <property type="entry name" value="SAM-dependent_MTases_sf"/>
</dbReference>
<evidence type="ECO:0000256" key="1">
    <source>
        <dbReference type="ARBA" id="ARBA00011975"/>
    </source>
</evidence>
<comment type="catalytic activity">
    <reaction evidence="6">
        <text>a 2'-deoxycytidine in DNA + S-adenosyl-L-methionine = a 5-methyl-2'-deoxycytidine in DNA + S-adenosyl-L-homocysteine + H(+)</text>
        <dbReference type="Rhea" id="RHEA:13681"/>
        <dbReference type="Rhea" id="RHEA-COMP:11369"/>
        <dbReference type="Rhea" id="RHEA-COMP:11370"/>
        <dbReference type="ChEBI" id="CHEBI:15378"/>
        <dbReference type="ChEBI" id="CHEBI:57856"/>
        <dbReference type="ChEBI" id="CHEBI:59789"/>
        <dbReference type="ChEBI" id="CHEBI:85452"/>
        <dbReference type="ChEBI" id="CHEBI:85454"/>
        <dbReference type="EC" id="2.1.1.37"/>
    </reaction>
</comment>
<dbReference type="Pfam" id="PF00145">
    <property type="entry name" value="DNA_methylase"/>
    <property type="match status" value="2"/>
</dbReference>
<dbReference type="EC" id="2.1.1.37" evidence="1"/>
<dbReference type="SUPFAM" id="SSF53335">
    <property type="entry name" value="S-adenosyl-L-methionine-dependent methyltransferases"/>
    <property type="match status" value="1"/>
</dbReference>
<dbReference type="GO" id="GO:0032259">
    <property type="term" value="P:methylation"/>
    <property type="evidence" value="ECO:0007669"/>
    <property type="project" value="UniProtKB-KW"/>
</dbReference>
<evidence type="ECO:0000256" key="7">
    <source>
        <dbReference type="PROSITE-ProRule" id="PRU01016"/>
    </source>
</evidence>
<dbReference type="KEGG" id="bne:DA69_01365"/>
<dbReference type="Gene3D" id="3.40.50.150">
    <property type="entry name" value="Vaccinia Virus protein VP39"/>
    <property type="match status" value="1"/>
</dbReference>
<keyword evidence="2 7" id="KW-0489">Methyltransferase</keyword>
<dbReference type="GO" id="GO:0044027">
    <property type="term" value="P:negative regulation of gene expression via chromosomal CpG island methylation"/>
    <property type="evidence" value="ECO:0007669"/>
    <property type="project" value="TreeGrafter"/>
</dbReference>
<dbReference type="PRINTS" id="PR00105">
    <property type="entry name" value="C5METTRFRASE"/>
</dbReference>
<evidence type="ECO:0000256" key="5">
    <source>
        <dbReference type="ARBA" id="ARBA00022747"/>
    </source>
</evidence>
<keyword evidence="3 7" id="KW-0808">Transferase</keyword>
<dbReference type="STRING" id="588932.DA69_01365"/>